<dbReference type="OrthoDB" id="2823490at2759"/>
<sequence>MPQLLDLPVELRLLIIEYALGCWADPPTKPSKATAKKYSDVEPHPDLGITTGVFYTQDAPSFPTSNLLLVNHQISDETRAVLKIASTDYVLDISLHNEIESFVTWQSVSHLTNHVSTLYTNIRLFGPVLDDPIRRPNAWGGRCGQLSFHVSFYRILMRFLSLGAVGEKLYGEEANKDGFDMEGEGKNVFIDTLVMDFQSAERELSFPPEDIHYGLWNFHNRGLNIGEIATTMPTYKTRPEWPCMYLIEHIEQTLTRLSVSSRYGKCLYENIGNIKMLVDGQLKFEFDLSARLAGLVDQIGMEPLEEFRGWKEKTLLRREAHGCPTKANYSMLRLSKRDLFANLKFANKFAGWNSWNTSAWEVPS</sequence>
<accession>A0A1V6TG59</accession>
<organism evidence="1 2">
    <name type="scientific">Penicillium steckii</name>
    <dbReference type="NCBI Taxonomy" id="303698"/>
    <lineage>
        <taxon>Eukaryota</taxon>
        <taxon>Fungi</taxon>
        <taxon>Dikarya</taxon>
        <taxon>Ascomycota</taxon>
        <taxon>Pezizomycotina</taxon>
        <taxon>Eurotiomycetes</taxon>
        <taxon>Eurotiomycetidae</taxon>
        <taxon>Eurotiales</taxon>
        <taxon>Aspergillaceae</taxon>
        <taxon>Penicillium</taxon>
    </lineage>
</organism>
<gene>
    <name evidence="1" type="ORF">PENSTE_c006G08037</name>
</gene>
<dbReference type="AlphaFoldDB" id="A0A1V6TG59"/>
<protein>
    <submittedName>
        <fullName evidence="1">Uncharacterized protein</fullName>
    </submittedName>
</protein>
<name>A0A1V6TG59_9EURO</name>
<reference evidence="2" key="1">
    <citation type="journal article" date="2017" name="Nat. Microbiol.">
        <title>Global analysis of biosynthetic gene clusters reveals vast potential of secondary metabolite production in Penicillium species.</title>
        <authorList>
            <person name="Nielsen J.C."/>
            <person name="Grijseels S."/>
            <person name="Prigent S."/>
            <person name="Ji B."/>
            <person name="Dainat J."/>
            <person name="Nielsen K.F."/>
            <person name="Frisvad J.C."/>
            <person name="Workman M."/>
            <person name="Nielsen J."/>
        </authorList>
    </citation>
    <scope>NUCLEOTIDE SEQUENCE [LARGE SCALE GENOMIC DNA]</scope>
    <source>
        <strain evidence="2">IBT 24891</strain>
    </source>
</reference>
<dbReference type="STRING" id="303698.A0A1V6TG59"/>
<evidence type="ECO:0000313" key="1">
    <source>
        <dbReference type="EMBL" id="OQE25327.1"/>
    </source>
</evidence>
<keyword evidence="2" id="KW-1185">Reference proteome</keyword>
<dbReference type="Proteomes" id="UP000191285">
    <property type="component" value="Unassembled WGS sequence"/>
</dbReference>
<proteinExistence type="predicted"/>
<dbReference type="EMBL" id="MLKD01000006">
    <property type="protein sequence ID" value="OQE25327.1"/>
    <property type="molecule type" value="Genomic_DNA"/>
</dbReference>
<evidence type="ECO:0000313" key="2">
    <source>
        <dbReference type="Proteomes" id="UP000191285"/>
    </source>
</evidence>
<comment type="caution">
    <text evidence="1">The sequence shown here is derived from an EMBL/GenBank/DDBJ whole genome shotgun (WGS) entry which is preliminary data.</text>
</comment>